<reference evidence="1 2" key="1">
    <citation type="submission" date="2020-03" db="EMBL/GenBank/DDBJ databases">
        <title>Sequencing the genomes of 1000 actinobacteria strains.</title>
        <authorList>
            <person name="Klenk H.-P."/>
        </authorList>
    </citation>
    <scope>NUCLEOTIDE SEQUENCE [LARGE SCALE GENOMIC DNA]</scope>
    <source>
        <strain evidence="1 2">DSM 44556</strain>
    </source>
</reference>
<sequence length="138" mass="15105">MTDLLDWAPPDGVEVLRVWLAPLAECRTERPAGAVLPFIMVRRTGGGDDGLTDTGRYQVSVFDETEVKAMAFSATVHRRVRLLAGRFAGPQAVALPGGDVHADDLRTIESFRPEPYGAEPTVYRVRAVYEAHLRLSAA</sequence>
<organism evidence="1 2">
    <name type="scientific">Mycolicibacterium fluoranthenivorans</name>
    <dbReference type="NCBI Taxonomy" id="258505"/>
    <lineage>
        <taxon>Bacteria</taxon>
        <taxon>Bacillati</taxon>
        <taxon>Actinomycetota</taxon>
        <taxon>Actinomycetes</taxon>
        <taxon>Mycobacteriales</taxon>
        <taxon>Mycobacteriaceae</taxon>
        <taxon>Mycolicibacterium</taxon>
    </lineage>
</organism>
<protein>
    <recommendedName>
        <fullName evidence="3">DUF3168 domain-containing protein</fullName>
    </recommendedName>
</protein>
<dbReference type="Proteomes" id="UP000547444">
    <property type="component" value="Unassembled WGS sequence"/>
</dbReference>
<name>A0A7X5ZD42_9MYCO</name>
<dbReference type="RefSeq" id="WP_167158920.1">
    <property type="nucleotide sequence ID" value="NZ_JAANOW010000001.1"/>
</dbReference>
<keyword evidence="2" id="KW-1185">Reference proteome</keyword>
<evidence type="ECO:0000313" key="1">
    <source>
        <dbReference type="EMBL" id="NIH95712.1"/>
    </source>
</evidence>
<comment type="caution">
    <text evidence="1">The sequence shown here is derived from an EMBL/GenBank/DDBJ whole genome shotgun (WGS) entry which is preliminary data.</text>
</comment>
<proteinExistence type="predicted"/>
<accession>A0A7X5ZD42</accession>
<gene>
    <name evidence="1" type="ORF">FHU31_002668</name>
</gene>
<evidence type="ECO:0008006" key="3">
    <source>
        <dbReference type="Google" id="ProtNLM"/>
    </source>
</evidence>
<dbReference type="AlphaFoldDB" id="A0A7X5ZD42"/>
<evidence type="ECO:0000313" key="2">
    <source>
        <dbReference type="Proteomes" id="UP000547444"/>
    </source>
</evidence>
<dbReference type="EMBL" id="JAANOW010000001">
    <property type="protein sequence ID" value="NIH95712.1"/>
    <property type="molecule type" value="Genomic_DNA"/>
</dbReference>